<evidence type="ECO:0000256" key="2">
    <source>
        <dbReference type="ARBA" id="ARBA00022679"/>
    </source>
</evidence>
<evidence type="ECO:0000256" key="1">
    <source>
        <dbReference type="ARBA" id="ARBA00022603"/>
    </source>
</evidence>
<dbReference type="GO" id="GO:0032259">
    <property type="term" value="P:methylation"/>
    <property type="evidence" value="ECO:0007669"/>
    <property type="project" value="UniProtKB-KW"/>
</dbReference>
<dbReference type="Pfam" id="PF05401">
    <property type="entry name" value="NodS"/>
    <property type="match status" value="1"/>
</dbReference>
<keyword evidence="5" id="KW-1185">Reference proteome</keyword>
<proteinExistence type="predicted"/>
<dbReference type="AlphaFoldDB" id="A0A940MF78"/>
<evidence type="ECO:0000256" key="3">
    <source>
        <dbReference type="ARBA" id="ARBA00022691"/>
    </source>
</evidence>
<organism evidence="4 5">
    <name type="scientific">Streptomyces montanisoli</name>
    <dbReference type="NCBI Taxonomy" id="2798581"/>
    <lineage>
        <taxon>Bacteria</taxon>
        <taxon>Bacillati</taxon>
        <taxon>Actinomycetota</taxon>
        <taxon>Actinomycetes</taxon>
        <taxon>Kitasatosporales</taxon>
        <taxon>Streptomycetaceae</taxon>
        <taxon>Streptomyces</taxon>
    </lineage>
</organism>
<keyword evidence="2" id="KW-0808">Transferase</keyword>
<name>A0A940MF78_9ACTN</name>
<keyword evidence="1 4" id="KW-0489">Methyltransferase</keyword>
<keyword evidence="3" id="KW-0949">S-adenosyl-L-methionine</keyword>
<dbReference type="PANTHER" id="PTHR43464">
    <property type="entry name" value="METHYLTRANSFERASE"/>
    <property type="match status" value="1"/>
</dbReference>
<dbReference type="SUPFAM" id="SSF53335">
    <property type="entry name" value="S-adenosyl-L-methionine-dependent methyltransferases"/>
    <property type="match status" value="1"/>
</dbReference>
<dbReference type="GO" id="GO:0009312">
    <property type="term" value="P:oligosaccharide biosynthetic process"/>
    <property type="evidence" value="ECO:0007669"/>
    <property type="project" value="InterPro"/>
</dbReference>
<sequence>MSTPPGYFDTMYASSADPWDLAGRWYERRKYALTVAALPRPHYRSAFEPGCSVGVLTERLARRCDRLLAVDRVESAVRTAAERVRGLDHVEVATMAVPGQWPGGSFDLIVLSELLYYFDDDTRGRLLDRALESLEPGGTLVAVHWDHPVPEHHRTGSELAAPLASVPGLSPLTDVRDSDFRLQVFTRTDPADGTPLSPAAEEGLL</sequence>
<evidence type="ECO:0000313" key="4">
    <source>
        <dbReference type="EMBL" id="MBP0461865.1"/>
    </source>
</evidence>
<dbReference type="RefSeq" id="WP_209345541.1">
    <property type="nucleotide sequence ID" value="NZ_JAGIQL010000243.1"/>
</dbReference>
<comment type="caution">
    <text evidence="4">The sequence shown here is derived from an EMBL/GenBank/DDBJ whole genome shotgun (WGS) entry which is preliminary data.</text>
</comment>
<evidence type="ECO:0000313" key="5">
    <source>
        <dbReference type="Proteomes" id="UP000670475"/>
    </source>
</evidence>
<dbReference type="InterPro" id="IPR008715">
    <property type="entry name" value="SAM-MeTfrase_NodS-like"/>
</dbReference>
<dbReference type="Gene3D" id="3.40.50.150">
    <property type="entry name" value="Vaccinia Virus protein VP39"/>
    <property type="match status" value="1"/>
</dbReference>
<protein>
    <submittedName>
        <fullName evidence="4">Methyltransferase domain-containing protein</fullName>
    </submittedName>
</protein>
<dbReference type="CDD" id="cd02440">
    <property type="entry name" value="AdoMet_MTases"/>
    <property type="match status" value="1"/>
</dbReference>
<gene>
    <name evidence="4" type="ORF">JFN87_31070</name>
</gene>
<dbReference type="InterPro" id="IPR029063">
    <property type="entry name" value="SAM-dependent_MTases_sf"/>
</dbReference>
<dbReference type="GO" id="GO:0008757">
    <property type="term" value="F:S-adenosylmethionine-dependent methyltransferase activity"/>
    <property type="evidence" value="ECO:0007669"/>
    <property type="project" value="InterPro"/>
</dbReference>
<dbReference type="Proteomes" id="UP000670475">
    <property type="component" value="Unassembled WGS sequence"/>
</dbReference>
<accession>A0A940MF78</accession>
<dbReference type="PANTHER" id="PTHR43464:SF19">
    <property type="entry name" value="UBIQUINONE BIOSYNTHESIS O-METHYLTRANSFERASE, MITOCHONDRIAL"/>
    <property type="match status" value="1"/>
</dbReference>
<reference evidence="4" key="1">
    <citation type="submission" date="2021-03" db="EMBL/GenBank/DDBJ databases">
        <title>Whole genome sequence of Streptomyces bomunensis MMS17-BM035.</title>
        <authorList>
            <person name="Lee J.H."/>
        </authorList>
    </citation>
    <scope>NUCLEOTIDE SEQUENCE</scope>
    <source>
        <strain evidence="4">MMS17-BM035</strain>
    </source>
</reference>
<dbReference type="EMBL" id="JAGIQL010000243">
    <property type="protein sequence ID" value="MBP0461865.1"/>
    <property type="molecule type" value="Genomic_DNA"/>
</dbReference>